<keyword evidence="2" id="KW-1003">Cell membrane</keyword>
<feature type="transmembrane region" description="Helical" evidence="6">
    <location>
        <begin position="285"/>
        <end position="304"/>
    </location>
</feature>
<feature type="transmembrane region" description="Helical" evidence="6">
    <location>
        <begin position="198"/>
        <end position="216"/>
    </location>
</feature>
<name>R7H3X3_9BACT</name>
<feature type="transmembrane region" description="Helical" evidence="6">
    <location>
        <begin position="252"/>
        <end position="273"/>
    </location>
</feature>
<dbReference type="AlphaFoldDB" id="R7H3X3"/>
<sequence>MKTLSLKTAGPFLLLTFIYFIVGFLTTVNGQCQGPLKVAFLSDATTMRNSLTTLVSFAFFLGYLLNSSRTGRMLNKIGYKRTLMRSLIVMVGGLLFYTASAFCAEYVPCEGVAIHGDFVPFGYFVFLVGSFLMSTAAAMLQVVINPYIAAYPLPGTSAVQRMNFTCAVNSFGTTIAPLFVTGIMFAGVPLDSVQASQLTLPFILMTLCIVVTTMTTRRLALPDIEGTRSASTDTTASDGNTRSVWSFRNLKYGVITIFFYVGTEVSIGNNINLHAMELSDGGLNVSPALLATIYWGGFLIGRMVSASMKSVKPRPMLITVALGAIVLMTAAMLTENLWLLSAVGLFHSVMWSCVFTLAVDGLGEYTSRASGVFMMGVFGGAVFPVLQGMMADWIGAWQFTWTISLFCEFVLLWYGLRGYRK</sequence>
<dbReference type="GO" id="GO:0022857">
    <property type="term" value="F:transmembrane transporter activity"/>
    <property type="evidence" value="ECO:0007669"/>
    <property type="project" value="InterPro"/>
</dbReference>
<feature type="transmembrane region" description="Helical" evidence="6">
    <location>
        <begin position="396"/>
        <end position="416"/>
    </location>
</feature>
<evidence type="ECO:0000256" key="4">
    <source>
        <dbReference type="ARBA" id="ARBA00022989"/>
    </source>
</evidence>
<gene>
    <name evidence="7" type="ORF">BN741_01705</name>
</gene>
<keyword evidence="4 6" id="KW-1133">Transmembrane helix</keyword>
<dbReference type="EMBL" id="CBIT010000197">
    <property type="protein sequence ID" value="CDE33683.1"/>
    <property type="molecule type" value="Genomic_DNA"/>
</dbReference>
<organism evidence="7">
    <name type="scientific">Leyella stercorea CAG:629</name>
    <dbReference type="NCBI Taxonomy" id="1263103"/>
    <lineage>
        <taxon>Bacteria</taxon>
        <taxon>Pseudomonadati</taxon>
        <taxon>Bacteroidota</taxon>
        <taxon>Bacteroidia</taxon>
        <taxon>Bacteroidales</taxon>
        <taxon>Prevotellaceae</taxon>
        <taxon>Leyella</taxon>
    </lineage>
</organism>
<dbReference type="GO" id="GO:0005886">
    <property type="term" value="C:plasma membrane"/>
    <property type="evidence" value="ECO:0007669"/>
    <property type="project" value="UniProtKB-SubCell"/>
</dbReference>
<evidence type="ECO:0008006" key="8">
    <source>
        <dbReference type="Google" id="ProtNLM"/>
    </source>
</evidence>
<dbReference type="Pfam" id="PF07690">
    <property type="entry name" value="MFS_1"/>
    <property type="match status" value="1"/>
</dbReference>
<keyword evidence="5 6" id="KW-0472">Membrane</keyword>
<feature type="transmembrane region" description="Helical" evidence="6">
    <location>
        <begin position="316"/>
        <end position="333"/>
    </location>
</feature>
<comment type="subcellular location">
    <subcellularLocation>
        <location evidence="1">Cell inner membrane</location>
        <topology evidence="1">Multi-pass membrane protein</topology>
    </subcellularLocation>
</comment>
<feature type="transmembrane region" description="Helical" evidence="6">
    <location>
        <begin position="120"/>
        <end position="144"/>
    </location>
</feature>
<evidence type="ECO:0000256" key="3">
    <source>
        <dbReference type="ARBA" id="ARBA00022692"/>
    </source>
</evidence>
<dbReference type="STRING" id="1263103.BN741_01705"/>
<dbReference type="PANTHER" id="PTHR43702">
    <property type="entry name" value="L-FUCOSE-PROTON SYMPORTER"/>
    <property type="match status" value="1"/>
</dbReference>
<accession>R7H3X3</accession>
<comment type="caution">
    <text evidence="7">The sequence shown here is derived from an EMBL/GenBank/DDBJ whole genome shotgun (WGS) entry which is preliminary data.</text>
</comment>
<feature type="transmembrane region" description="Helical" evidence="6">
    <location>
        <begin position="164"/>
        <end position="186"/>
    </location>
</feature>
<keyword evidence="3 6" id="KW-0812">Transmembrane</keyword>
<dbReference type="InterPro" id="IPR011701">
    <property type="entry name" value="MFS"/>
</dbReference>
<dbReference type="PANTHER" id="PTHR43702:SF3">
    <property type="entry name" value="PROTEIN TSGA"/>
    <property type="match status" value="1"/>
</dbReference>
<evidence type="ECO:0000256" key="1">
    <source>
        <dbReference type="ARBA" id="ARBA00004429"/>
    </source>
</evidence>
<feature type="transmembrane region" description="Helical" evidence="6">
    <location>
        <begin position="87"/>
        <end position="108"/>
    </location>
</feature>
<dbReference type="Proteomes" id="UP000018072">
    <property type="component" value="Unassembled WGS sequence"/>
</dbReference>
<dbReference type="Gene3D" id="1.20.1250.20">
    <property type="entry name" value="MFS general substrate transporter like domains"/>
    <property type="match status" value="2"/>
</dbReference>
<dbReference type="SUPFAM" id="SSF103473">
    <property type="entry name" value="MFS general substrate transporter"/>
    <property type="match status" value="1"/>
</dbReference>
<evidence type="ECO:0000256" key="2">
    <source>
        <dbReference type="ARBA" id="ARBA00022475"/>
    </source>
</evidence>
<dbReference type="InterPro" id="IPR036259">
    <property type="entry name" value="MFS_trans_sf"/>
</dbReference>
<evidence type="ECO:0000313" key="7">
    <source>
        <dbReference type="EMBL" id="CDE33683.1"/>
    </source>
</evidence>
<proteinExistence type="predicted"/>
<dbReference type="RefSeq" id="WP_022430828.1">
    <property type="nucleotide sequence ID" value="NZ_FR899294.1"/>
</dbReference>
<feature type="transmembrane region" description="Helical" evidence="6">
    <location>
        <begin position="371"/>
        <end position="390"/>
    </location>
</feature>
<dbReference type="InterPro" id="IPR050375">
    <property type="entry name" value="MFS_TsgA-like"/>
</dbReference>
<reference evidence="7" key="1">
    <citation type="submission" date="2012-11" db="EMBL/GenBank/DDBJ databases">
        <title>Dependencies among metagenomic species, viruses, plasmids and units of genetic variation.</title>
        <authorList>
            <person name="Nielsen H.B."/>
            <person name="Almeida M."/>
            <person name="Juncker A.S."/>
            <person name="Rasmussen S."/>
            <person name="Li J."/>
            <person name="Sunagawa S."/>
            <person name="Plichta D."/>
            <person name="Gautier L."/>
            <person name="Le Chatelier E."/>
            <person name="Peletier E."/>
            <person name="Bonde I."/>
            <person name="Nielsen T."/>
            <person name="Manichanh C."/>
            <person name="Arumugam M."/>
            <person name="Batto J."/>
            <person name="Santos M.B.Q.D."/>
            <person name="Blom N."/>
            <person name="Borruel N."/>
            <person name="Burgdorf K.S."/>
            <person name="Boumezbeur F."/>
            <person name="Casellas F."/>
            <person name="Dore J."/>
            <person name="Guarner F."/>
            <person name="Hansen T."/>
            <person name="Hildebrand F."/>
            <person name="Kaas R.S."/>
            <person name="Kennedy S."/>
            <person name="Kristiansen K."/>
            <person name="Kultima J.R."/>
            <person name="Leonard P."/>
            <person name="Levenez F."/>
            <person name="Lund O."/>
            <person name="Moumen B."/>
            <person name="Le Paslier D."/>
            <person name="Pons N."/>
            <person name="Pedersen O."/>
            <person name="Prifti E."/>
            <person name="Qin J."/>
            <person name="Raes J."/>
            <person name="Tap J."/>
            <person name="Tims S."/>
            <person name="Ussery D.W."/>
            <person name="Yamada T."/>
            <person name="MetaHit consortium"/>
            <person name="Renault P."/>
            <person name="Sicheritz-Ponten T."/>
            <person name="Bork P."/>
            <person name="Wang J."/>
            <person name="Brunak S."/>
            <person name="Ehrlich S.D."/>
        </authorList>
    </citation>
    <scope>NUCLEOTIDE SEQUENCE [LARGE SCALE GENOMIC DNA]</scope>
</reference>
<evidence type="ECO:0000256" key="5">
    <source>
        <dbReference type="ARBA" id="ARBA00023136"/>
    </source>
</evidence>
<feature type="transmembrane region" description="Helical" evidence="6">
    <location>
        <begin position="339"/>
        <end position="359"/>
    </location>
</feature>
<feature type="transmembrane region" description="Helical" evidence="6">
    <location>
        <begin position="46"/>
        <end position="66"/>
    </location>
</feature>
<evidence type="ECO:0000256" key="6">
    <source>
        <dbReference type="SAM" id="Phobius"/>
    </source>
</evidence>
<protein>
    <recommendedName>
        <fullName evidence="8">Transporter major facilitator family protein</fullName>
    </recommendedName>
</protein>